<dbReference type="Proteomes" id="UP000675747">
    <property type="component" value="Unassembled WGS sequence"/>
</dbReference>
<dbReference type="EMBL" id="JAGQFT020000011">
    <property type="protein sequence ID" value="MBS7458548.1"/>
    <property type="molecule type" value="Genomic_DNA"/>
</dbReference>
<gene>
    <name evidence="12" type="primary">galE</name>
    <name evidence="13" type="ORF">KB893_015520</name>
    <name evidence="12" type="ORF">KB893_10995</name>
</gene>
<dbReference type="InterPro" id="IPR001509">
    <property type="entry name" value="Epimerase_deHydtase"/>
</dbReference>
<dbReference type="InterPro" id="IPR036291">
    <property type="entry name" value="NAD(P)-bd_dom_sf"/>
</dbReference>
<name>A0A8J7VWD1_9GAMM</name>
<dbReference type="PROSITE" id="PS50206">
    <property type="entry name" value="RHODANESE_3"/>
    <property type="match status" value="1"/>
</dbReference>
<keyword evidence="8 10" id="KW-0413">Isomerase</keyword>
<evidence type="ECO:0000313" key="13">
    <source>
        <dbReference type="EMBL" id="MBS7458548.1"/>
    </source>
</evidence>
<comment type="similarity">
    <text evidence="4 10">Belongs to the NAD(P)-dependent epimerase/dehydratase family.</text>
</comment>
<proteinExistence type="inferred from homology"/>
<evidence type="ECO:0000256" key="9">
    <source>
        <dbReference type="ARBA" id="ARBA00023277"/>
    </source>
</evidence>
<dbReference type="NCBIfam" id="TIGR01179">
    <property type="entry name" value="galE"/>
    <property type="match status" value="1"/>
</dbReference>
<evidence type="ECO:0000256" key="10">
    <source>
        <dbReference type="RuleBase" id="RU366046"/>
    </source>
</evidence>
<evidence type="ECO:0000256" key="4">
    <source>
        <dbReference type="ARBA" id="ARBA00007637"/>
    </source>
</evidence>
<dbReference type="AlphaFoldDB" id="A0A8J7VWD1"/>
<dbReference type="CDD" id="cd05247">
    <property type="entry name" value="UDP_G4E_1_SDR_e"/>
    <property type="match status" value="1"/>
</dbReference>
<dbReference type="UniPathway" id="UPA00214"/>
<dbReference type="Gene3D" id="3.40.50.720">
    <property type="entry name" value="NAD(P)-binding Rossmann-like Domain"/>
    <property type="match status" value="1"/>
</dbReference>
<keyword evidence="7 10" id="KW-0520">NAD</keyword>
<evidence type="ECO:0000256" key="1">
    <source>
        <dbReference type="ARBA" id="ARBA00000083"/>
    </source>
</evidence>
<dbReference type="PANTHER" id="PTHR43725">
    <property type="entry name" value="UDP-GLUCOSE 4-EPIMERASE"/>
    <property type="match status" value="1"/>
</dbReference>
<comment type="pathway">
    <text evidence="3 10">Carbohydrate metabolism; galactose metabolism.</text>
</comment>
<evidence type="ECO:0000259" key="11">
    <source>
        <dbReference type="PROSITE" id="PS50206"/>
    </source>
</evidence>
<comment type="subunit">
    <text evidence="10">Homodimer.</text>
</comment>
<feature type="domain" description="Rhodanese" evidence="11">
    <location>
        <begin position="3"/>
        <end position="42"/>
    </location>
</feature>
<dbReference type="InterPro" id="IPR001763">
    <property type="entry name" value="Rhodanese-like_dom"/>
</dbReference>
<dbReference type="SUPFAM" id="SSF51735">
    <property type="entry name" value="NAD(P)-binding Rossmann-fold domains"/>
    <property type="match status" value="1"/>
</dbReference>
<evidence type="ECO:0000256" key="8">
    <source>
        <dbReference type="ARBA" id="ARBA00023235"/>
    </source>
</evidence>
<protein>
    <recommendedName>
        <fullName evidence="6 10">UDP-glucose 4-epimerase</fullName>
        <ecNumber evidence="5 10">5.1.3.2</ecNumber>
    </recommendedName>
</protein>
<dbReference type="GO" id="GO:0003978">
    <property type="term" value="F:UDP-glucose 4-epimerase activity"/>
    <property type="evidence" value="ECO:0007669"/>
    <property type="project" value="UniProtKB-UniRule"/>
</dbReference>
<evidence type="ECO:0000256" key="2">
    <source>
        <dbReference type="ARBA" id="ARBA00001911"/>
    </source>
</evidence>
<keyword evidence="9 10" id="KW-0119">Carbohydrate metabolism</keyword>
<dbReference type="PANTHER" id="PTHR43725:SF53">
    <property type="entry name" value="UDP-ARABINOSE 4-EPIMERASE 1"/>
    <property type="match status" value="1"/>
</dbReference>
<comment type="cofactor">
    <cofactor evidence="2 10">
        <name>NAD(+)</name>
        <dbReference type="ChEBI" id="CHEBI:57540"/>
    </cofactor>
</comment>
<dbReference type="Pfam" id="PF01370">
    <property type="entry name" value="Epimerase"/>
    <property type="match status" value="1"/>
</dbReference>
<sequence>MRVLVCGGAGYIGAHMCKALAEAGHEVVVLDNLSTGHRQAVLWGELVEADLLRPETLEQAFAGRGVDAVMHFCARSLVGESVQDPYAYYENNVTGSLNLLRAMRRHGVERLVFSSTAAVFGNPQAERIDESHPTQPINPYGRSKLMIEQVLADAAAAYGLRSVSLRYFNAAGADPDGRIGEAHTPETHLIPNLLRAALGQGPAMKVFGADYPTRDGTCIRDYIHVLDLADAHLRALGHMAAHGGAHVFNLGNGQGFSVREVIRAAEEVAGRAIAHEVAPRRPGDPAVLVADSVRARQELEWTPRYTRVADIIETAWRWHQAPAY</sequence>
<reference evidence="13 14" key="1">
    <citation type="journal article" date="2021" name="Microbiol. Resour. Announc.">
        <title>Draft Genome Sequence of Coralloluteibacterium stylophorae LMG 29479T.</title>
        <authorList>
            <person name="Karlyshev A.V."/>
            <person name="Kudryashova E.B."/>
            <person name="Ariskina E.V."/>
            <person name="Conroy A.P."/>
            <person name="Abidueva E.Y."/>
        </authorList>
    </citation>
    <scope>NUCLEOTIDE SEQUENCE [LARGE SCALE GENOMIC DNA]</scope>
    <source>
        <strain evidence="13 14">LMG 29479</strain>
    </source>
</reference>
<keyword evidence="14" id="KW-1185">Reference proteome</keyword>
<dbReference type="EC" id="5.1.3.2" evidence="5 10"/>
<dbReference type="InterPro" id="IPR005886">
    <property type="entry name" value="UDP_G4E"/>
</dbReference>
<evidence type="ECO:0000256" key="7">
    <source>
        <dbReference type="ARBA" id="ARBA00023027"/>
    </source>
</evidence>
<comment type="caution">
    <text evidence="12">The sequence shown here is derived from an EMBL/GenBank/DDBJ whole genome shotgun (WGS) entry which is preliminary data.</text>
</comment>
<evidence type="ECO:0000256" key="3">
    <source>
        <dbReference type="ARBA" id="ARBA00004947"/>
    </source>
</evidence>
<evidence type="ECO:0000256" key="5">
    <source>
        <dbReference type="ARBA" id="ARBA00013189"/>
    </source>
</evidence>
<reference evidence="12" key="2">
    <citation type="submission" date="2021-04" db="EMBL/GenBank/DDBJ databases">
        <authorList>
            <person name="Karlyshev A.V."/>
        </authorList>
    </citation>
    <scope>NUCLEOTIDE SEQUENCE</scope>
    <source>
        <strain evidence="12">LMG 29479</strain>
    </source>
</reference>
<dbReference type="EMBL" id="JAGQFT010000094">
    <property type="protein sequence ID" value="MBR0563039.1"/>
    <property type="molecule type" value="Genomic_DNA"/>
</dbReference>
<dbReference type="RefSeq" id="WP_211926961.1">
    <property type="nucleotide sequence ID" value="NZ_JAGQFT020000011.1"/>
</dbReference>
<dbReference type="Gene3D" id="3.90.25.10">
    <property type="entry name" value="UDP-galactose 4-epimerase, domain 1"/>
    <property type="match status" value="1"/>
</dbReference>
<evidence type="ECO:0000256" key="6">
    <source>
        <dbReference type="ARBA" id="ARBA00018569"/>
    </source>
</evidence>
<evidence type="ECO:0000313" key="14">
    <source>
        <dbReference type="Proteomes" id="UP000675747"/>
    </source>
</evidence>
<comment type="catalytic activity">
    <reaction evidence="1 10">
        <text>UDP-alpha-D-glucose = UDP-alpha-D-galactose</text>
        <dbReference type="Rhea" id="RHEA:22168"/>
        <dbReference type="ChEBI" id="CHEBI:58885"/>
        <dbReference type="ChEBI" id="CHEBI:66914"/>
        <dbReference type="EC" id="5.1.3.2"/>
    </reaction>
</comment>
<accession>A0A8J7VWD1</accession>
<organism evidence="12">
    <name type="scientific">Coralloluteibacterium stylophorae</name>
    <dbReference type="NCBI Taxonomy" id="1776034"/>
    <lineage>
        <taxon>Bacteria</taxon>
        <taxon>Pseudomonadati</taxon>
        <taxon>Pseudomonadota</taxon>
        <taxon>Gammaproteobacteria</taxon>
        <taxon>Lysobacterales</taxon>
        <taxon>Lysobacteraceae</taxon>
        <taxon>Coralloluteibacterium</taxon>
    </lineage>
</organism>
<evidence type="ECO:0000313" key="12">
    <source>
        <dbReference type="EMBL" id="MBR0563039.1"/>
    </source>
</evidence>
<dbReference type="GO" id="GO:0006012">
    <property type="term" value="P:galactose metabolic process"/>
    <property type="evidence" value="ECO:0007669"/>
    <property type="project" value="UniProtKB-UniPathway"/>
</dbReference>